<comment type="catalytic activity">
    <reaction evidence="12">
        <text>a very-long-chain (3R)-3-hydroxyacyl-CoA + NADP(+) = a very-long-chain 3-oxoacyl-CoA + NADPH + H(+)</text>
        <dbReference type="Rhea" id="RHEA:48680"/>
        <dbReference type="ChEBI" id="CHEBI:15378"/>
        <dbReference type="ChEBI" id="CHEBI:57783"/>
        <dbReference type="ChEBI" id="CHEBI:58349"/>
        <dbReference type="ChEBI" id="CHEBI:85440"/>
        <dbReference type="ChEBI" id="CHEBI:90725"/>
        <dbReference type="EC" id="1.1.1.330"/>
    </reaction>
</comment>
<evidence type="ECO:0000313" key="13">
    <source>
        <dbReference type="EMBL" id="KAL0640385.1"/>
    </source>
</evidence>
<keyword evidence="14" id="KW-1185">Reference proteome</keyword>
<evidence type="ECO:0000256" key="11">
    <source>
        <dbReference type="ARBA" id="ARBA00023160"/>
    </source>
</evidence>
<comment type="subcellular location">
    <subcellularLocation>
        <location evidence="12">Endoplasmic reticulum membrane</location>
        <topology evidence="12">Single-pass membrane protein</topology>
    </subcellularLocation>
</comment>
<keyword evidence="11 12" id="KW-0275">Fatty acid biosynthesis</keyword>
<keyword evidence="2 12" id="KW-0444">Lipid biosynthesis</keyword>
<dbReference type="SUPFAM" id="SSF51735">
    <property type="entry name" value="NAD(P)-binding Rossmann-fold domains"/>
    <property type="match status" value="1"/>
</dbReference>
<gene>
    <name evidence="13" type="ORF">Q9L58_000667</name>
</gene>
<keyword evidence="9 12" id="KW-0443">Lipid metabolism</keyword>
<keyword evidence="10 12" id="KW-0472">Membrane</keyword>
<dbReference type="InterPro" id="IPR002347">
    <property type="entry name" value="SDR_fam"/>
</dbReference>
<evidence type="ECO:0000256" key="3">
    <source>
        <dbReference type="ARBA" id="ARBA00022692"/>
    </source>
</evidence>
<keyword evidence="6 12" id="KW-0521">NADP</keyword>
<dbReference type="EC" id="1.1.1.330" evidence="12"/>
<evidence type="ECO:0000256" key="10">
    <source>
        <dbReference type="ARBA" id="ARBA00023136"/>
    </source>
</evidence>
<keyword evidence="7 12" id="KW-1133">Transmembrane helix</keyword>
<evidence type="ECO:0000256" key="2">
    <source>
        <dbReference type="ARBA" id="ARBA00022516"/>
    </source>
</evidence>
<dbReference type="InterPro" id="IPR027533">
    <property type="entry name" value="3_ketoreductase_fungal"/>
</dbReference>
<comment type="caution">
    <text evidence="13">The sequence shown here is derived from an EMBL/GenBank/DDBJ whole genome shotgun (WGS) entry which is preliminary data.</text>
</comment>
<keyword evidence="3 12" id="KW-0812">Transmembrane</keyword>
<proteinExistence type="inferred from homology"/>
<dbReference type="Proteomes" id="UP001447188">
    <property type="component" value="Unassembled WGS sequence"/>
</dbReference>
<keyword evidence="5 12" id="KW-0276">Fatty acid metabolism</keyword>
<dbReference type="Pfam" id="PF00106">
    <property type="entry name" value="adh_short"/>
    <property type="match status" value="1"/>
</dbReference>
<keyword evidence="8 12" id="KW-0560">Oxidoreductase</keyword>
<feature type="binding site" evidence="12">
    <location>
        <position position="201"/>
    </location>
    <ligand>
        <name>substrate</name>
    </ligand>
</feature>
<protein>
    <recommendedName>
        <fullName evidence="12">Very-long-chain 3-oxoacyl-CoA reductase</fullName>
        <ecNumber evidence="12">1.1.1.330</ecNumber>
    </recommendedName>
    <alternativeName>
        <fullName evidence="12">3-ketoacyl-CoA reductase</fullName>
        <shortName evidence="12">3-ketoreductase</shortName>
        <shortName evidence="12">KAR</shortName>
    </alternativeName>
    <alternativeName>
        <fullName evidence="12">Microsomal beta-keto-reductase</fullName>
    </alternativeName>
</protein>
<evidence type="ECO:0000313" key="14">
    <source>
        <dbReference type="Proteomes" id="UP001447188"/>
    </source>
</evidence>
<keyword evidence="4 12" id="KW-0256">Endoplasmic reticulum</keyword>
<dbReference type="InterPro" id="IPR020904">
    <property type="entry name" value="Sc_DH/Rdtase_CS"/>
</dbReference>
<dbReference type="CDD" id="cd05356">
    <property type="entry name" value="17beta-HSD1_like_SDR_c"/>
    <property type="match status" value="1"/>
</dbReference>
<dbReference type="PANTHER" id="PTHR43086">
    <property type="entry name" value="VERY-LONG-CHAIN 3-OXOOACYL-COA REDUCTASE"/>
    <property type="match status" value="1"/>
</dbReference>
<evidence type="ECO:0000256" key="9">
    <source>
        <dbReference type="ARBA" id="ARBA00023098"/>
    </source>
</evidence>
<dbReference type="InterPro" id="IPR036291">
    <property type="entry name" value="NAD(P)-bd_dom_sf"/>
</dbReference>
<dbReference type="PANTHER" id="PTHR43086:SF2">
    <property type="entry name" value="HYDROXYSTEROID DEHYDROGENASE-LIKE PROTEIN 1"/>
    <property type="match status" value="1"/>
</dbReference>
<evidence type="ECO:0000256" key="4">
    <source>
        <dbReference type="ARBA" id="ARBA00022824"/>
    </source>
</evidence>
<accession>A0ABR3GWP4</accession>
<evidence type="ECO:0000256" key="1">
    <source>
        <dbReference type="ARBA" id="ARBA00005194"/>
    </source>
</evidence>
<feature type="active site" description="Proton acceptor" evidence="12">
    <location>
        <position position="214"/>
    </location>
</feature>
<reference evidence="13 14" key="1">
    <citation type="submission" date="2024-02" db="EMBL/GenBank/DDBJ databases">
        <title>Discinaceae phylogenomics.</title>
        <authorList>
            <person name="Dirks A.C."/>
            <person name="James T.Y."/>
        </authorList>
    </citation>
    <scope>NUCLEOTIDE SEQUENCE [LARGE SCALE GENOMIC DNA]</scope>
    <source>
        <strain evidence="13 14">ACD0624</strain>
    </source>
</reference>
<dbReference type="HAMAP" id="MF_03107">
    <property type="entry name" value="3_ketoreductase"/>
    <property type="match status" value="1"/>
</dbReference>
<dbReference type="PROSITE" id="PS00061">
    <property type="entry name" value="ADH_SHORT"/>
    <property type="match status" value="1"/>
</dbReference>
<dbReference type="EMBL" id="JBBBZM010000004">
    <property type="protein sequence ID" value="KAL0640385.1"/>
    <property type="molecule type" value="Genomic_DNA"/>
</dbReference>
<organism evidence="13 14">
    <name type="scientific">Discina gigas</name>
    <dbReference type="NCBI Taxonomy" id="1032678"/>
    <lineage>
        <taxon>Eukaryota</taxon>
        <taxon>Fungi</taxon>
        <taxon>Dikarya</taxon>
        <taxon>Ascomycota</taxon>
        <taxon>Pezizomycotina</taxon>
        <taxon>Pezizomycetes</taxon>
        <taxon>Pezizales</taxon>
        <taxon>Discinaceae</taxon>
        <taxon>Discina</taxon>
    </lineage>
</organism>
<evidence type="ECO:0000256" key="12">
    <source>
        <dbReference type="HAMAP-Rule" id="MF_03107"/>
    </source>
</evidence>
<dbReference type="Gene3D" id="3.40.50.720">
    <property type="entry name" value="NAD(P)-binding Rossmann-like Domain"/>
    <property type="match status" value="1"/>
</dbReference>
<dbReference type="PIRSF" id="PIRSF000126">
    <property type="entry name" value="11-beta-HSD1"/>
    <property type="match status" value="1"/>
</dbReference>
<evidence type="ECO:0000256" key="6">
    <source>
        <dbReference type="ARBA" id="ARBA00022857"/>
    </source>
</evidence>
<evidence type="ECO:0000256" key="5">
    <source>
        <dbReference type="ARBA" id="ARBA00022832"/>
    </source>
</evidence>
<comment type="pathway">
    <text evidence="1">Lipid metabolism; fatty acid biosynthesis.</text>
</comment>
<comment type="similarity">
    <text evidence="12">Belongs to the short-chain dehydrogenases/reductases (SDR) family.</text>
</comment>
<dbReference type="PRINTS" id="PR00081">
    <property type="entry name" value="GDHRDH"/>
</dbReference>
<sequence length="342" mass="36782">MASCVNDCVARITSVLGPFAIPAFALFGVLSIFSCGYKVLNAFLSLFVLSGTNLRKFGPKGSWALVTGASDGIGKEFSLQLASKGFNIFLVSRTESKLAELATEIEKKYDGVETKILSMDFARNDSADYARLKTQIEGLDIAILVNNVGKSHDMPVPFLETAQKEMDDIIAINVTGTLRVTQLVAPGMASRKRGLILTMGSFGGLLPTPLLATYSGSKAFLQHWSTALGAELARDNVQVQLAVGYLITSAMSKVRKPSMTIPTPKMFVKACLGKIGVKGTAAGMEGTITPFWAHGVMHWAIQEVLGIWNGTVLRKNLGMHAAIRKRALKKREREAAAGKKGL</sequence>
<evidence type="ECO:0000256" key="8">
    <source>
        <dbReference type="ARBA" id="ARBA00023002"/>
    </source>
</evidence>
<comment type="function">
    <text evidence="12">Component of the microsomal membrane bound fatty acid elongation system, which produces the 26-carbon very long-chain fatty acids (VLCFA) from palmitate. Catalyzes the reduction of the 3-ketoacyl-CoA intermediate that is formed in each cycle of fatty acid elongation. VLCFAs serve as precursors for ceramide and sphingolipids.</text>
</comment>
<evidence type="ECO:0000256" key="7">
    <source>
        <dbReference type="ARBA" id="ARBA00022989"/>
    </source>
</evidence>
<name>A0ABR3GWP4_9PEZI</name>